<dbReference type="InParanoid" id="A0A067M2A7"/>
<dbReference type="Proteomes" id="UP000027195">
    <property type="component" value="Unassembled WGS sequence"/>
</dbReference>
<sequence>MLRQFHENTEHFLDELLRMEASAEHGKLCSCSRDVVATVRCLECHPDRLQCAECALKSHASLPLHRTEHWQDNQFVVAPLIDFGLMYHLSHDGARCPSWKDGDKNPDGHVIQVAHVNGFHAVRIGFCRCPSAPSHATQLLRARMFPGTLSKPRTAYTISLLVTFHTLTRESNLNTYDYAKALARFTDQYLPYDIKTRYDNFRIVVRFWRDLQMKLRSGQPLGLLAELPPVHQDSIALLCPACPQPGINYYPEKAGSGEAGERSHSGSEQGSSEDAASTLDGAPSSDELVSEAGSDEGAEASPAEETSGADAAAGVDETPRSDELVSEAGSDGEAEASSAEPASGTNTKIHRITLYLSMDANFRAQQKDKTNDPADFHLHPGAAYFREDSAFREYLAAVAACDRRRHAADSRL</sequence>
<proteinExistence type="predicted"/>
<dbReference type="STRING" id="930990.A0A067M2A7"/>
<evidence type="ECO:0000259" key="2">
    <source>
        <dbReference type="Pfam" id="PF18803"/>
    </source>
</evidence>
<dbReference type="InterPro" id="IPR041457">
    <property type="entry name" value="CxC2_KDZ-assoc"/>
</dbReference>
<accession>A0A067M2A7</accession>
<evidence type="ECO:0000256" key="1">
    <source>
        <dbReference type="SAM" id="MobiDB-lite"/>
    </source>
</evidence>
<feature type="compositionally biased region" description="Polar residues" evidence="1">
    <location>
        <begin position="266"/>
        <end position="275"/>
    </location>
</feature>
<feature type="region of interest" description="Disordered" evidence="1">
    <location>
        <begin position="250"/>
        <end position="345"/>
    </location>
</feature>
<reference evidence="4" key="1">
    <citation type="journal article" date="2014" name="Proc. Natl. Acad. Sci. U.S.A.">
        <title>Extensive sampling of basidiomycete genomes demonstrates inadequacy of the white-rot/brown-rot paradigm for wood decay fungi.</title>
        <authorList>
            <person name="Riley R."/>
            <person name="Salamov A.A."/>
            <person name="Brown D.W."/>
            <person name="Nagy L.G."/>
            <person name="Floudas D."/>
            <person name="Held B.W."/>
            <person name="Levasseur A."/>
            <person name="Lombard V."/>
            <person name="Morin E."/>
            <person name="Otillar R."/>
            <person name="Lindquist E.A."/>
            <person name="Sun H."/>
            <person name="LaButti K.M."/>
            <person name="Schmutz J."/>
            <person name="Jabbour D."/>
            <person name="Luo H."/>
            <person name="Baker S.E."/>
            <person name="Pisabarro A.G."/>
            <person name="Walton J.D."/>
            <person name="Blanchette R.A."/>
            <person name="Henrissat B."/>
            <person name="Martin F."/>
            <person name="Cullen D."/>
            <person name="Hibbett D.S."/>
            <person name="Grigoriev I.V."/>
        </authorList>
    </citation>
    <scope>NUCLEOTIDE SEQUENCE [LARGE SCALE GENOMIC DNA]</scope>
    <source>
        <strain evidence="4">FD-172 SS1</strain>
    </source>
</reference>
<dbReference type="Pfam" id="PF18803">
    <property type="entry name" value="CxC2"/>
    <property type="match status" value="1"/>
</dbReference>
<evidence type="ECO:0000313" key="4">
    <source>
        <dbReference type="Proteomes" id="UP000027195"/>
    </source>
</evidence>
<name>A0A067M2A7_BOTB1</name>
<dbReference type="AlphaFoldDB" id="A0A067M2A7"/>
<dbReference type="EMBL" id="KL198199">
    <property type="protein sequence ID" value="KDQ05716.1"/>
    <property type="molecule type" value="Genomic_DNA"/>
</dbReference>
<dbReference type="HOGENOM" id="CLU_003703_12_1_1"/>
<gene>
    <name evidence="3" type="ORF">BOTBODRAFT_182285</name>
</gene>
<feature type="domain" description="CxC2-like cysteine cluster KDZ transposase-associated" evidence="2">
    <location>
        <begin position="81"/>
        <end position="188"/>
    </location>
</feature>
<feature type="compositionally biased region" description="Low complexity" evidence="1">
    <location>
        <begin position="326"/>
        <end position="344"/>
    </location>
</feature>
<keyword evidence="4" id="KW-1185">Reference proteome</keyword>
<dbReference type="OrthoDB" id="3235114at2759"/>
<evidence type="ECO:0000313" key="3">
    <source>
        <dbReference type="EMBL" id="KDQ05716.1"/>
    </source>
</evidence>
<protein>
    <recommendedName>
        <fullName evidence="2">CxC2-like cysteine cluster KDZ transposase-associated domain-containing protein</fullName>
    </recommendedName>
</protein>
<organism evidence="3 4">
    <name type="scientific">Botryobasidium botryosum (strain FD-172 SS1)</name>
    <dbReference type="NCBI Taxonomy" id="930990"/>
    <lineage>
        <taxon>Eukaryota</taxon>
        <taxon>Fungi</taxon>
        <taxon>Dikarya</taxon>
        <taxon>Basidiomycota</taxon>
        <taxon>Agaricomycotina</taxon>
        <taxon>Agaricomycetes</taxon>
        <taxon>Cantharellales</taxon>
        <taxon>Botryobasidiaceae</taxon>
        <taxon>Botryobasidium</taxon>
    </lineage>
</organism>